<protein>
    <submittedName>
        <fullName evidence="10">Nitrate reductase</fullName>
    </submittedName>
</protein>
<proteinExistence type="inferred from homology"/>
<dbReference type="GO" id="GO:0015205">
    <property type="term" value="F:nucleobase transmembrane transporter activity"/>
    <property type="evidence" value="ECO:0007669"/>
    <property type="project" value="TreeGrafter"/>
</dbReference>
<dbReference type="eggNOG" id="COG1953">
    <property type="taxonomic scope" value="Bacteria"/>
</dbReference>
<feature type="compositionally biased region" description="Pro residues" evidence="8">
    <location>
        <begin position="25"/>
        <end position="37"/>
    </location>
</feature>
<sequence>MLASARPLVLLPSSERPAHDRHRPPGPPPIPAGPPTDAPAQRTAPDGRVELLPGASPDDSRFANDDLRPIPLAERHWTTYNFAALWVGMAHNIPSWTLASGLVALGMDWKQAVFTIALANVVVLLPMLLTGHAGPKYGIPFPVLARASFGLRGANLPALIRAAVACGWFGIQTWIGGQGIFVLLNEVFGGAWADASPIGGHPWTLWLCFVAFWSLQLAIIHRGMETLRRFENWAAPFVLVGAVVLLVWISDKAGGLGPLLDQPSRLGWGADFWPVFFPAFMGMIGFWSTLSLNIPDFTRFGKGQRAQVWGQSLGLPTTMTAFALLSVLVTSGSQAVYGEPIWEPVDLAAKADNVFGLLFALVTVLVATVSVNIAANVVSPAYDLANLAPRLIDFRTGALITGVVGVLIFPWKLIETPELYIFVWLGVVGGLLGTVAGVLIADYWIVRRTALDLADLYRQDGRYWYAGGWNWRAVVAFAVGGVLAVGGSHSDPGKGPFPDDGMIPFLRPLADYGWAVGLGSACVVYLALMWSRREGVT</sequence>
<keyword evidence="5 9" id="KW-1133">Transmembrane helix</keyword>
<dbReference type="CDD" id="cd11485">
    <property type="entry name" value="SLC-NCS1sbd_YbbW-like"/>
    <property type="match status" value="1"/>
</dbReference>
<keyword evidence="6 7" id="KW-0472">Membrane</keyword>
<dbReference type="InterPro" id="IPR026030">
    <property type="entry name" value="Pur-cyt_permease_Fcy2/21/22"/>
</dbReference>
<reference evidence="10 11" key="1">
    <citation type="submission" date="2017-05" db="EMBL/GenBank/DDBJ databases">
        <title>Streptomyces alboflavus Genome sequencing and assembly.</title>
        <authorList>
            <person name="Wang Y."/>
            <person name="Du B."/>
            <person name="Ding Y."/>
            <person name="Liu H."/>
            <person name="Hou Q."/>
            <person name="Liu K."/>
            <person name="Wang C."/>
            <person name="Yao L."/>
        </authorList>
    </citation>
    <scope>NUCLEOTIDE SEQUENCE [LARGE SCALE GENOMIC DNA]</scope>
    <source>
        <strain evidence="10 11">MDJK44</strain>
    </source>
</reference>
<feature type="transmembrane region" description="Helical" evidence="9">
    <location>
        <begin position="357"/>
        <end position="382"/>
    </location>
</feature>
<feature type="region of interest" description="Disordered" evidence="8">
    <location>
        <begin position="1"/>
        <end position="64"/>
    </location>
</feature>
<dbReference type="NCBIfam" id="TIGR00800">
    <property type="entry name" value="ncs1"/>
    <property type="match status" value="1"/>
</dbReference>
<evidence type="ECO:0000256" key="7">
    <source>
        <dbReference type="PIRNR" id="PIRNR002744"/>
    </source>
</evidence>
<feature type="transmembrane region" description="Helical" evidence="9">
    <location>
        <begin position="82"/>
        <end position="105"/>
    </location>
</feature>
<keyword evidence="3 7" id="KW-0813">Transport</keyword>
<gene>
    <name evidence="10" type="ORF">SMD44_06982</name>
</gene>
<dbReference type="PANTHER" id="PTHR30618:SF0">
    <property type="entry name" value="PURINE-URACIL PERMEASE NCS1"/>
    <property type="match status" value="1"/>
</dbReference>
<evidence type="ECO:0000256" key="8">
    <source>
        <dbReference type="SAM" id="MobiDB-lite"/>
    </source>
</evidence>
<evidence type="ECO:0000256" key="6">
    <source>
        <dbReference type="ARBA" id="ARBA00023136"/>
    </source>
</evidence>
<evidence type="ECO:0000256" key="3">
    <source>
        <dbReference type="ARBA" id="ARBA00022448"/>
    </source>
</evidence>
<dbReference type="InterPro" id="IPR045225">
    <property type="entry name" value="Uracil/uridine/allantoin_perm"/>
</dbReference>
<accession>A0A1Z1WM52</accession>
<feature type="transmembrane region" description="Helical" evidence="9">
    <location>
        <begin position="233"/>
        <end position="250"/>
    </location>
</feature>
<feature type="transmembrane region" description="Helical" evidence="9">
    <location>
        <begin position="419"/>
        <end position="446"/>
    </location>
</feature>
<dbReference type="STRING" id="67267.GCA_000716675_03574"/>
<dbReference type="RefSeq" id="WP_237307564.1">
    <property type="nucleotide sequence ID" value="NZ_CP021748.1"/>
</dbReference>
<dbReference type="FunFam" id="1.10.4160.10:FF:000001">
    <property type="entry name" value="Uracil permease, putative"/>
    <property type="match status" value="1"/>
</dbReference>
<dbReference type="InterPro" id="IPR012681">
    <property type="entry name" value="NCS1"/>
</dbReference>
<organism evidence="10 11">
    <name type="scientific">Streptomyces alboflavus</name>
    <dbReference type="NCBI Taxonomy" id="67267"/>
    <lineage>
        <taxon>Bacteria</taxon>
        <taxon>Bacillati</taxon>
        <taxon>Actinomycetota</taxon>
        <taxon>Actinomycetes</taxon>
        <taxon>Kitasatosporales</taxon>
        <taxon>Streptomycetaceae</taxon>
        <taxon>Streptomyces</taxon>
    </lineage>
</organism>
<dbReference type="InterPro" id="IPR001248">
    <property type="entry name" value="Pur-cyt_permease"/>
</dbReference>
<evidence type="ECO:0000256" key="9">
    <source>
        <dbReference type="SAM" id="Phobius"/>
    </source>
</evidence>
<evidence type="ECO:0000256" key="4">
    <source>
        <dbReference type="ARBA" id="ARBA00022692"/>
    </source>
</evidence>
<dbReference type="Pfam" id="PF02133">
    <property type="entry name" value="Transp_cyt_pur"/>
    <property type="match status" value="1"/>
</dbReference>
<dbReference type="KEGG" id="salf:SMD44_06982"/>
<dbReference type="PIRSF" id="PIRSF002744">
    <property type="entry name" value="Pur-cyt_permease"/>
    <property type="match status" value="1"/>
</dbReference>
<dbReference type="EMBL" id="CP021748">
    <property type="protein sequence ID" value="ARX87501.1"/>
    <property type="molecule type" value="Genomic_DNA"/>
</dbReference>
<feature type="transmembrane region" description="Helical" evidence="9">
    <location>
        <begin position="313"/>
        <end position="337"/>
    </location>
</feature>
<feature type="transmembrane region" description="Helical" evidence="9">
    <location>
        <begin position="270"/>
        <end position="292"/>
    </location>
</feature>
<evidence type="ECO:0000256" key="5">
    <source>
        <dbReference type="ARBA" id="ARBA00022989"/>
    </source>
</evidence>
<feature type="transmembrane region" description="Helical" evidence="9">
    <location>
        <begin position="467"/>
        <end position="489"/>
    </location>
</feature>
<evidence type="ECO:0000256" key="2">
    <source>
        <dbReference type="ARBA" id="ARBA00008974"/>
    </source>
</evidence>
<feature type="transmembrane region" description="Helical" evidence="9">
    <location>
        <begin position="509"/>
        <end position="528"/>
    </location>
</feature>
<feature type="transmembrane region" description="Helical" evidence="9">
    <location>
        <begin position="111"/>
        <end position="129"/>
    </location>
</feature>
<evidence type="ECO:0000313" key="11">
    <source>
        <dbReference type="Proteomes" id="UP000195880"/>
    </source>
</evidence>
<dbReference type="AlphaFoldDB" id="A0A1Z1WM52"/>
<dbReference type="PANTHER" id="PTHR30618">
    <property type="entry name" value="NCS1 FAMILY PURINE/PYRIMIDINE TRANSPORTER"/>
    <property type="match status" value="1"/>
</dbReference>
<feature type="transmembrane region" description="Helical" evidence="9">
    <location>
        <begin position="203"/>
        <end position="221"/>
    </location>
</feature>
<evidence type="ECO:0000313" key="10">
    <source>
        <dbReference type="EMBL" id="ARX87501.1"/>
    </source>
</evidence>
<comment type="similarity">
    <text evidence="2 7">Belongs to the purine-cytosine permease (2.A.39) family.</text>
</comment>
<dbReference type="GO" id="GO:0005886">
    <property type="term" value="C:plasma membrane"/>
    <property type="evidence" value="ECO:0007669"/>
    <property type="project" value="TreeGrafter"/>
</dbReference>
<dbReference type="Proteomes" id="UP000195880">
    <property type="component" value="Chromosome"/>
</dbReference>
<feature type="transmembrane region" description="Helical" evidence="9">
    <location>
        <begin position="394"/>
        <end position="413"/>
    </location>
</feature>
<evidence type="ECO:0000256" key="1">
    <source>
        <dbReference type="ARBA" id="ARBA00004141"/>
    </source>
</evidence>
<keyword evidence="11" id="KW-1185">Reference proteome</keyword>
<dbReference type="Gene3D" id="1.10.4160.10">
    <property type="entry name" value="Hydantoin permease"/>
    <property type="match status" value="1"/>
</dbReference>
<comment type="subcellular location">
    <subcellularLocation>
        <location evidence="1">Membrane</location>
        <topology evidence="1">Multi-pass membrane protein</topology>
    </subcellularLocation>
</comment>
<keyword evidence="4 9" id="KW-0812">Transmembrane</keyword>
<name>A0A1Z1WM52_9ACTN</name>